<organism evidence="1 2">
    <name type="scientific">Aspergillus brunneoviolaceus CBS 621.78</name>
    <dbReference type="NCBI Taxonomy" id="1450534"/>
    <lineage>
        <taxon>Eukaryota</taxon>
        <taxon>Fungi</taxon>
        <taxon>Dikarya</taxon>
        <taxon>Ascomycota</taxon>
        <taxon>Pezizomycotina</taxon>
        <taxon>Eurotiomycetes</taxon>
        <taxon>Eurotiomycetidae</taxon>
        <taxon>Eurotiales</taxon>
        <taxon>Aspergillaceae</taxon>
        <taxon>Aspergillus</taxon>
        <taxon>Aspergillus subgen. Circumdati</taxon>
    </lineage>
</organism>
<name>A0ACD1FYS4_9EURO</name>
<dbReference type="EMBL" id="KZ825378">
    <property type="protein sequence ID" value="RAH42146.1"/>
    <property type="molecule type" value="Genomic_DNA"/>
</dbReference>
<evidence type="ECO:0000313" key="2">
    <source>
        <dbReference type="Proteomes" id="UP000249057"/>
    </source>
</evidence>
<dbReference type="Proteomes" id="UP000249057">
    <property type="component" value="Unassembled WGS sequence"/>
</dbReference>
<proteinExistence type="predicted"/>
<accession>A0ACD1FYS4</accession>
<evidence type="ECO:0000313" key="1">
    <source>
        <dbReference type="EMBL" id="RAH42146.1"/>
    </source>
</evidence>
<gene>
    <name evidence="1" type="ORF">BO95DRAFT_467177</name>
</gene>
<reference evidence="1" key="1">
    <citation type="submission" date="2018-02" db="EMBL/GenBank/DDBJ databases">
        <title>The genomes of Aspergillus section Nigri reveals drivers in fungal speciation.</title>
        <authorList>
            <consortium name="DOE Joint Genome Institute"/>
            <person name="Vesth T.C."/>
            <person name="Nybo J."/>
            <person name="Theobald S."/>
            <person name="Brandl J."/>
            <person name="Frisvad J.C."/>
            <person name="Nielsen K.F."/>
            <person name="Lyhne E.K."/>
            <person name="Kogle M.E."/>
            <person name="Kuo A."/>
            <person name="Riley R."/>
            <person name="Clum A."/>
            <person name="Nolan M."/>
            <person name="Lipzen A."/>
            <person name="Salamov A."/>
            <person name="Henrissat B."/>
            <person name="Wiebenga A."/>
            <person name="De vries R.P."/>
            <person name="Grigoriev I.V."/>
            <person name="Mortensen U.H."/>
            <person name="Andersen M.R."/>
            <person name="Baker S.E."/>
        </authorList>
    </citation>
    <scope>NUCLEOTIDE SEQUENCE</scope>
    <source>
        <strain evidence="1">CBS 621.78</strain>
    </source>
</reference>
<sequence>MRGSGRGPSLLESADARIAISHSKRPAINMPEQLPRILATRHDCDKGFASSLPSPGILPVAHDAPRGPMLTICHGLISARVRCFEEWNAMLAGFAPVDRTRMRPSIILSDSLPAIFTIGLNTSRCKMVDPNPANFPPRWIPWLPTRREIHDPCKS</sequence>
<keyword evidence="2" id="KW-1185">Reference proteome</keyword>
<protein>
    <submittedName>
        <fullName evidence="1">Uncharacterized protein</fullName>
    </submittedName>
</protein>